<dbReference type="EMBL" id="DAAFPK010000010">
    <property type="protein sequence ID" value="HAB0955250.1"/>
    <property type="molecule type" value="Genomic_DNA"/>
</dbReference>
<dbReference type="Gene3D" id="1.10.1650.20">
    <property type="match status" value="1"/>
</dbReference>
<evidence type="ECO:0000256" key="7">
    <source>
        <dbReference type="ARBA" id="ARBA00023157"/>
    </source>
</evidence>
<dbReference type="PROSITE" id="PS51161">
    <property type="entry name" value="ATP_CONE"/>
    <property type="match status" value="1"/>
</dbReference>
<dbReference type="SUPFAM" id="SSF48168">
    <property type="entry name" value="R1 subunit of ribonucleotide reductase, N-terminal domain"/>
    <property type="match status" value="1"/>
</dbReference>
<keyword evidence="5 11" id="KW-0560">Oxidoreductase</keyword>
<keyword evidence="3 10" id="KW-0547">Nucleotide-binding</keyword>
<sequence>MISIIKRDGSIEPLSEEKYNRVVMWGVENIRNVSASAIAMGAAASIFDGMTTCQLHEALVKSAADLISPETPNYSNVAARLNLFKLRKDAFGQYEYPNFYNHIVSNVSRGVYDEDLLKFYTPEEIVELGVYIKPKRDEYFGYAATVQLASKYLVQNRVTGEIYEGPQQLYMLVGMCLFQNWEDGCAGKTRLEMVKGFYDVTSTFKLSLPTPIMAGVRTPTRQFSSCVLIEAEDSLKGISAASSAIIDYVSRRAGIGVGFGRLRALGSEIRNGEATHTGVIPFLKHFQTAVKSCSQGGVRGGAATAFYPIWHLEVESLLVLKNNRGIEENRVRHLDYGVMINRLMYRRLVRNENVTLFSPHDVPDLYDAFFVNQDKFEELYLKYEADESIRKKSIQAVDLFSTLMQERASTGRVYIANVDHMNNHGAFVPEIAPVHQSNLCMEITLPTKPLAFTDDPNGEIALCTLSAFNLGAIRTLDSLKDVAFYAVAALDSLLDYQDYPMDAAEIPAKARRSLGIGVTNFAYYLAKNGFNYSGAAGNQLVHETFEAIQYYLLDASCRLAEAKGACDWFSHTKYAQGQLPVDHYRKTLDANPETSFELKMPWEELRGRICEHGLRNSTLTAQMPCETSSQITNSTNGIEPPRGPVSVKSSKDGIVKMVVPDFAQLKDQYEYLWDMPDNRGYLTKVAIIQKFFDQAISANTNYDPTRFPGDKVPMMKLLEDLLFAYQKGVKTLYYHNTRDGAGKREDDLASFSAADVVEPEDECDGACKI</sequence>
<dbReference type="InterPro" id="IPR039718">
    <property type="entry name" value="Rrm1"/>
</dbReference>
<keyword evidence="7" id="KW-1015">Disulfide bond</keyword>
<dbReference type="NCBIfam" id="NF006578">
    <property type="entry name" value="PRK09103.1"/>
    <property type="match status" value="1"/>
</dbReference>
<dbReference type="GO" id="GO:0004748">
    <property type="term" value="F:ribonucleoside-diphosphate reductase activity, thioredoxin disulfide as acceptor"/>
    <property type="evidence" value="ECO:0007669"/>
    <property type="project" value="UniProtKB-EC"/>
</dbReference>
<dbReference type="PRINTS" id="PR01183">
    <property type="entry name" value="RIBORDTASEM1"/>
</dbReference>
<comment type="subunit">
    <text evidence="9">Tetramer of two alpha (R1) and two beta (R2) subunits. The B1 protein is a dimer of alpha subunits. A radical transfer pathway occurs between 'Tyr-122' of R2 and R1.</text>
</comment>
<evidence type="ECO:0000313" key="13">
    <source>
        <dbReference type="EMBL" id="HAB0955250.1"/>
    </source>
</evidence>
<evidence type="ECO:0000256" key="3">
    <source>
        <dbReference type="ARBA" id="ARBA00022741"/>
    </source>
</evidence>
<evidence type="ECO:0000256" key="10">
    <source>
        <dbReference type="PROSITE-ProRule" id="PRU00492"/>
    </source>
</evidence>
<comment type="caution">
    <text evidence="14">The sequence shown here is derived from an EMBL/GenBank/DDBJ whole genome shotgun (WGS) entry which is preliminary data.</text>
</comment>
<evidence type="ECO:0000256" key="8">
    <source>
        <dbReference type="ARBA" id="ARBA00047754"/>
    </source>
</evidence>
<dbReference type="GO" id="GO:0009263">
    <property type="term" value="P:deoxyribonucleotide biosynthetic process"/>
    <property type="evidence" value="ECO:0007669"/>
    <property type="project" value="UniProtKB-KW"/>
</dbReference>
<dbReference type="EMBL" id="DAAGAU010000011">
    <property type="protein sequence ID" value="HAB2304784.1"/>
    <property type="molecule type" value="Genomic_DNA"/>
</dbReference>
<keyword evidence="4 10" id="KW-0067">ATP-binding</keyword>
<evidence type="ECO:0000256" key="11">
    <source>
        <dbReference type="RuleBase" id="RU003410"/>
    </source>
</evidence>
<dbReference type="GO" id="GO:0005971">
    <property type="term" value="C:ribonucleoside-diphosphate reductase complex"/>
    <property type="evidence" value="ECO:0007669"/>
    <property type="project" value="TreeGrafter"/>
</dbReference>
<dbReference type="UniPathway" id="UPA00326"/>
<evidence type="ECO:0000256" key="4">
    <source>
        <dbReference type="ARBA" id="ARBA00022840"/>
    </source>
</evidence>
<dbReference type="Pfam" id="PF02867">
    <property type="entry name" value="Ribonuc_red_lgC"/>
    <property type="match status" value="1"/>
</dbReference>
<accession>A0A6X8X282</accession>
<dbReference type="InterPro" id="IPR008926">
    <property type="entry name" value="RNR_R1-su_N"/>
</dbReference>
<protein>
    <recommendedName>
        <fullName evidence="11">Ribonucleoside-diphosphate reductase</fullName>
        <ecNumber evidence="11">1.17.4.1</ecNumber>
    </recommendedName>
</protein>
<organism evidence="14">
    <name type="scientific">Salmonella enterica subsp. enterica serovar Orion</name>
    <dbReference type="NCBI Taxonomy" id="399586"/>
    <lineage>
        <taxon>Bacteria</taxon>
        <taxon>Pseudomonadati</taxon>
        <taxon>Pseudomonadota</taxon>
        <taxon>Gammaproteobacteria</taxon>
        <taxon>Enterobacterales</taxon>
        <taxon>Enterobacteriaceae</taxon>
        <taxon>Salmonella</taxon>
    </lineage>
</organism>
<comment type="function">
    <text evidence="11">Provides the precursors necessary for DNA synthesis. Catalyzes the biosynthesis of deoxyribonucleotides from the corresponding ribonucleotides.</text>
</comment>
<evidence type="ECO:0000256" key="9">
    <source>
        <dbReference type="ARBA" id="ARBA00063592"/>
    </source>
</evidence>
<comment type="catalytic activity">
    <reaction evidence="8 11">
        <text>a 2'-deoxyribonucleoside 5'-diphosphate + [thioredoxin]-disulfide + H2O = a ribonucleoside 5'-diphosphate + [thioredoxin]-dithiol</text>
        <dbReference type="Rhea" id="RHEA:23252"/>
        <dbReference type="Rhea" id="RHEA-COMP:10698"/>
        <dbReference type="Rhea" id="RHEA-COMP:10700"/>
        <dbReference type="ChEBI" id="CHEBI:15377"/>
        <dbReference type="ChEBI" id="CHEBI:29950"/>
        <dbReference type="ChEBI" id="CHEBI:50058"/>
        <dbReference type="ChEBI" id="CHEBI:57930"/>
        <dbReference type="ChEBI" id="CHEBI:73316"/>
        <dbReference type="EC" id="1.17.4.1"/>
    </reaction>
</comment>
<dbReference type="FunFam" id="1.10.1650.20:FF:000001">
    <property type="entry name" value="Ribonucleoside-diphosphate reductase"/>
    <property type="match status" value="1"/>
</dbReference>
<feature type="domain" description="ATP-cone" evidence="12">
    <location>
        <begin position="2"/>
        <end position="92"/>
    </location>
</feature>
<evidence type="ECO:0000313" key="14">
    <source>
        <dbReference type="EMBL" id="HAB2304784.1"/>
    </source>
</evidence>
<evidence type="ECO:0000256" key="2">
    <source>
        <dbReference type="ARBA" id="ARBA00022533"/>
    </source>
</evidence>
<dbReference type="Pfam" id="PF03477">
    <property type="entry name" value="ATP-cone"/>
    <property type="match status" value="1"/>
</dbReference>
<reference evidence="14" key="2">
    <citation type="submission" date="2019-10" db="EMBL/GenBank/DDBJ databases">
        <authorList>
            <consortium name="NCBI Pathogen Detection Project"/>
        </authorList>
    </citation>
    <scope>NUCLEOTIDE SEQUENCE</scope>
    <source>
        <strain evidence="14">Salmonella enterica</strain>
    </source>
</reference>
<dbReference type="NCBIfam" id="TIGR02506">
    <property type="entry name" value="NrdE_NrdA"/>
    <property type="match status" value="1"/>
</dbReference>
<proteinExistence type="inferred from homology"/>
<name>A0A6X8X282_SALET</name>
<dbReference type="PANTHER" id="PTHR11573:SF6">
    <property type="entry name" value="RIBONUCLEOSIDE-DIPHOSPHATE REDUCTASE LARGE SUBUNIT"/>
    <property type="match status" value="1"/>
</dbReference>
<comment type="similarity">
    <text evidence="1 11">Belongs to the ribonucleoside diphosphate reductase large chain family.</text>
</comment>
<dbReference type="SUPFAM" id="SSF51998">
    <property type="entry name" value="PFL-like glycyl radical enzymes"/>
    <property type="match status" value="1"/>
</dbReference>
<evidence type="ECO:0000256" key="1">
    <source>
        <dbReference type="ARBA" id="ARBA00010406"/>
    </source>
</evidence>
<keyword evidence="6 11" id="KW-0215">Deoxyribonucleotide synthesis</keyword>
<dbReference type="AlphaFoldDB" id="A0A6X8X282"/>
<dbReference type="PANTHER" id="PTHR11573">
    <property type="entry name" value="RIBONUCLEOSIDE-DIPHOSPHATE REDUCTASE LARGE CHAIN"/>
    <property type="match status" value="1"/>
</dbReference>
<dbReference type="InterPro" id="IPR000788">
    <property type="entry name" value="RNR_lg_C"/>
</dbReference>
<dbReference type="InterPro" id="IPR005144">
    <property type="entry name" value="ATP-cone_dom"/>
</dbReference>
<dbReference type="InterPro" id="IPR013346">
    <property type="entry name" value="NrdE_NrdA_C"/>
</dbReference>
<dbReference type="GO" id="GO:0005524">
    <property type="term" value="F:ATP binding"/>
    <property type="evidence" value="ECO:0007669"/>
    <property type="project" value="UniProtKB-UniRule"/>
</dbReference>
<dbReference type="PROSITE" id="PS00089">
    <property type="entry name" value="RIBORED_LARGE"/>
    <property type="match status" value="1"/>
</dbReference>
<dbReference type="Pfam" id="PF00317">
    <property type="entry name" value="Ribonuc_red_lgN"/>
    <property type="match status" value="1"/>
</dbReference>
<dbReference type="InterPro" id="IPR013509">
    <property type="entry name" value="RNR_lsu_N"/>
</dbReference>
<gene>
    <name evidence="14" type="primary">nrdA</name>
    <name evidence="14" type="ORF">GB313_19515</name>
    <name evidence="13" type="ORF">GBY05_20475</name>
</gene>
<reference evidence="14" key="1">
    <citation type="journal article" date="2018" name="Genome Biol.">
        <title>SKESA: strategic k-mer extension for scrupulous assemblies.</title>
        <authorList>
            <person name="Souvorov A."/>
            <person name="Agarwala R."/>
            <person name="Lipman D.J."/>
        </authorList>
    </citation>
    <scope>NUCLEOTIDE SEQUENCE</scope>
    <source>
        <strain evidence="14">Salmonella enterica</strain>
    </source>
</reference>
<evidence type="ECO:0000259" key="12">
    <source>
        <dbReference type="PROSITE" id="PS51161"/>
    </source>
</evidence>
<dbReference type="EC" id="1.17.4.1" evidence="11"/>
<evidence type="ECO:0000256" key="6">
    <source>
        <dbReference type="ARBA" id="ARBA00023116"/>
    </source>
</evidence>
<dbReference type="Gene3D" id="3.20.70.20">
    <property type="match status" value="1"/>
</dbReference>
<keyword evidence="2" id="KW-0021">Allosteric enzyme</keyword>
<evidence type="ECO:0000256" key="5">
    <source>
        <dbReference type="ARBA" id="ARBA00023002"/>
    </source>
</evidence>